<evidence type="ECO:0000256" key="1">
    <source>
        <dbReference type="SAM" id="MobiDB-lite"/>
    </source>
</evidence>
<feature type="region of interest" description="Disordered" evidence="1">
    <location>
        <begin position="31"/>
        <end position="62"/>
    </location>
</feature>
<gene>
    <name evidence="4" type="ORF">TeGR_g4323</name>
</gene>
<feature type="transmembrane region" description="Helical" evidence="2">
    <location>
        <begin position="127"/>
        <end position="149"/>
    </location>
</feature>
<proteinExistence type="predicted"/>
<evidence type="ECO:0000313" key="4">
    <source>
        <dbReference type="EMBL" id="GMI19248.1"/>
    </source>
</evidence>
<keyword evidence="2" id="KW-0812">Transmembrane</keyword>
<evidence type="ECO:0008006" key="6">
    <source>
        <dbReference type="Google" id="ProtNLM"/>
    </source>
</evidence>
<evidence type="ECO:0000256" key="3">
    <source>
        <dbReference type="SAM" id="SignalP"/>
    </source>
</evidence>
<feature type="transmembrane region" description="Helical" evidence="2">
    <location>
        <begin position="99"/>
        <end position="120"/>
    </location>
</feature>
<accession>A0ABQ6M4E3</accession>
<evidence type="ECO:0000313" key="5">
    <source>
        <dbReference type="Proteomes" id="UP001165060"/>
    </source>
</evidence>
<name>A0ABQ6M4E3_9STRA</name>
<keyword evidence="2" id="KW-0472">Membrane</keyword>
<feature type="transmembrane region" description="Helical" evidence="2">
    <location>
        <begin position="169"/>
        <end position="199"/>
    </location>
</feature>
<dbReference type="EMBL" id="BRYB01002424">
    <property type="protein sequence ID" value="GMI19248.1"/>
    <property type="molecule type" value="Genomic_DNA"/>
</dbReference>
<protein>
    <recommendedName>
        <fullName evidence="6">ATP synthase protein I</fullName>
    </recommendedName>
</protein>
<feature type="compositionally biased region" description="Pro residues" evidence="1">
    <location>
        <begin position="31"/>
        <end position="53"/>
    </location>
</feature>
<keyword evidence="3" id="KW-0732">Signal</keyword>
<sequence>MQPRLLLSCLLGCLLGLACLAPAASFPPPRSPLPPAPLRAAPSPPPVRVPPPPDSDKPDSDKWASQKALLASFAGSPPPVRVPPPPPSTPPPSTYALRASYLLSTTCSLSLLLSSLLYFLTSPPPTLSFSLGCSLGVAYVLSLSKFVSALGGTLGEASPSDAGAGAARFAFLGLLFVAIKALGVEPVPAVAGFFVYQLASVVEGQRRFQ</sequence>
<keyword evidence="2" id="KW-1133">Transmembrane helix</keyword>
<reference evidence="4 5" key="1">
    <citation type="journal article" date="2023" name="Commun. Biol.">
        <title>Genome analysis of Parmales, the sister group of diatoms, reveals the evolutionary specialization of diatoms from phago-mixotrophs to photoautotrophs.</title>
        <authorList>
            <person name="Ban H."/>
            <person name="Sato S."/>
            <person name="Yoshikawa S."/>
            <person name="Yamada K."/>
            <person name="Nakamura Y."/>
            <person name="Ichinomiya M."/>
            <person name="Sato N."/>
            <person name="Blanc-Mathieu R."/>
            <person name="Endo H."/>
            <person name="Kuwata A."/>
            <person name="Ogata H."/>
        </authorList>
    </citation>
    <scope>NUCLEOTIDE SEQUENCE [LARGE SCALE GENOMIC DNA]</scope>
</reference>
<keyword evidence="5" id="KW-1185">Reference proteome</keyword>
<dbReference type="PROSITE" id="PS51257">
    <property type="entry name" value="PROKAR_LIPOPROTEIN"/>
    <property type="match status" value="1"/>
</dbReference>
<feature type="signal peptide" evidence="3">
    <location>
        <begin position="1"/>
        <end position="25"/>
    </location>
</feature>
<evidence type="ECO:0000256" key="2">
    <source>
        <dbReference type="SAM" id="Phobius"/>
    </source>
</evidence>
<feature type="chain" id="PRO_5046892003" description="ATP synthase protein I" evidence="3">
    <location>
        <begin position="26"/>
        <end position="209"/>
    </location>
</feature>
<comment type="caution">
    <text evidence="4">The sequence shown here is derived from an EMBL/GenBank/DDBJ whole genome shotgun (WGS) entry which is preliminary data.</text>
</comment>
<organism evidence="4 5">
    <name type="scientific">Tetraparma gracilis</name>
    <dbReference type="NCBI Taxonomy" id="2962635"/>
    <lineage>
        <taxon>Eukaryota</taxon>
        <taxon>Sar</taxon>
        <taxon>Stramenopiles</taxon>
        <taxon>Ochrophyta</taxon>
        <taxon>Bolidophyceae</taxon>
        <taxon>Parmales</taxon>
        <taxon>Triparmaceae</taxon>
        <taxon>Tetraparma</taxon>
    </lineage>
</organism>
<dbReference type="Proteomes" id="UP001165060">
    <property type="component" value="Unassembled WGS sequence"/>
</dbReference>